<dbReference type="EMBL" id="LC171369">
    <property type="protein sequence ID" value="BBA74283.1"/>
    <property type="molecule type" value="Genomic_DNA"/>
</dbReference>
<name>A0A292GMG0_9HYPH</name>
<accession>A0A292GMG0</accession>
<evidence type="ECO:0000313" key="1">
    <source>
        <dbReference type="EMBL" id="BBA74283.1"/>
    </source>
</evidence>
<proteinExistence type="predicted"/>
<organism evidence="1">
    <name type="scientific">Ochrobactrum sp. PW1</name>
    <dbReference type="NCBI Taxonomy" id="1882222"/>
    <lineage>
        <taxon>Bacteria</taxon>
        <taxon>Pseudomonadati</taxon>
        <taxon>Pseudomonadota</taxon>
        <taxon>Alphaproteobacteria</taxon>
        <taxon>Hyphomicrobiales</taxon>
        <taxon>Brucellaceae</taxon>
        <taxon>Brucella/Ochrobactrum group</taxon>
        <taxon>Ochrobactrum</taxon>
    </lineage>
</organism>
<protein>
    <submittedName>
        <fullName evidence="1">ISSpo6, transposase OrfB</fullName>
    </submittedName>
</protein>
<dbReference type="AlphaFoldDB" id="A0A292GMG0"/>
<reference evidence="1" key="1">
    <citation type="submission" date="2016-07" db="EMBL/GenBank/DDBJ databases">
        <title>Genomics reveals synergistic degradation of pyrene by five bacteria in a mangrove sediment-derived bacterial consortium.</title>
        <authorList>
            <person name="Wanapaisan P."/>
            <person name="Vejarano F."/>
            <person name="Chakraborty J."/>
            <person name="Shintani M."/>
            <person name="Muangchinda C."/>
            <person name="Laothamteep N."/>
            <person name="Suzuki-Minakuchi C."/>
            <person name="Inoue K."/>
            <person name="Nojiri H."/>
            <person name="Pinyakong O."/>
        </authorList>
    </citation>
    <scope>NUCLEOTIDE SEQUENCE</scope>
    <source>
        <strain evidence="1">PW1</strain>
    </source>
</reference>
<sequence length="82" mass="8894">MKTNMTRLCGRAPRGARLEMEAPFGAWGTQTFIAGLTHNEMIAPWIIKGAMDGSAFAAYIAPSFKKIEPEPPFSTNIHASAL</sequence>